<evidence type="ECO:0000313" key="5">
    <source>
        <dbReference type="EMBL" id="MWV57009.1"/>
    </source>
</evidence>
<keyword evidence="6" id="KW-1185">Reference proteome</keyword>
<dbReference type="EMBL" id="WUBJ01000011">
    <property type="protein sequence ID" value="MWV57009.1"/>
    <property type="molecule type" value="Genomic_DNA"/>
</dbReference>
<accession>A0A6I4RBY3</accession>
<name>A0A6I4RBY3_9STRE</name>
<dbReference type="CDD" id="cd05827">
    <property type="entry name" value="Sortase_C"/>
    <property type="match status" value="1"/>
</dbReference>
<keyword evidence="3" id="KW-0472">Membrane</keyword>
<feature type="transmembrane region" description="Helical" evidence="3">
    <location>
        <begin position="252"/>
        <end position="271"/>
    </location>
</feature>
<evidence type="ECO:0000313" key="6">
    <source>
        <dbReference type="Proteomes" id="UP000435060"/>
    </source>
</evidence>
<reference evidence="4 6" key="2">
    <citation type="submission" date="2019-11" db="EMBL/GenBank/DDBJ databases">
        <title>Streptococcis sp. isolated from the respiratory tract of Marmot.</title>
        <authorList>
            <person name="Zhang G."/>
        </authorList>
    </citation>
    <scope>NUCLEOTIDE SEQUENCE [LARGE SCALE GENOMIC DNA]</scope>
    <source>
        <strain evidence="4">Zg-86</strain>
        <strain evidence="6">zg-86</strain>
    </source>
</reference>
<dbReference type="EMBL" id="WLCG01000012">
    <property type="protein sequence ID" value="MTB65077.1"/>
    <property type="molecule type" value="Genomic_DNA"/>
</dbReference>
<feature type="active site" description="Acyl-thioester intermediate" evidence="2">
    <location>
        <position position="214"/>
    </location>
</feature>
<evidence type="ECO:0000256" key="3">
    <source>
        <dbReference type="SAM" id="Phobius"/>
    </source>
</evidence>
<reference evidence="5 7" key="1">
    <citation type="submission" date="2019-10" db="EMBL/GenBank/DDBJ databases">
        <title>Streptococcis sp, isolated from the respiratory tract of Marmot.</title>
        <authorList>
            <person name="Zhang G."/>
        </authorList>
    </citation>
    <scope>NUCLEOTIDE SEQUENCE [LARGE SCALE GENOMIC DNA]</scope>
    <source>
        <strain evidence="5">Zg-70</strain>
        <strain evidence="7">zg-70</strain>
    </source>
</reference>
<dbReference type="Proteomes" id="UP000435423">
    <property type="component" value="Unassembled WGS sequence"/>
</dbReference>
<dbReference type="NCBIfam" id="NF033745">
    <property type="entry name" value="class_C_sortase"/>
    <property type="match status" value="1"/>
</dbReference>
<dbReference type="NCBIfam" id="TIGR01076">
    <property type="entry name" value="sortase_fam"/>
    <property type="match status" value="1"/>
</dbReference>
<dbReference type="AlphaFoldDB" id="A0A6I4RBY3"/>
<evidence type="ECO:0000313" key="7">
    <source>
        <dbReference type="Proteomes" id="UP000435423"/>
    </source>
</evidence>
<dbReference type="RefSeq" id="WP_154608872.1">
    <property type="nucleotide sequence ID" value="NZ_CP072115.1"/>
</dbReference>
<keyword evidence="1" id="KW-0378">Hydrolase</keyword>
<dbReference type="Gene3D" id="2.40.260.10">
    <property type="entry name" value="Sortase"/>
    <property type="match status" value="1"/>
</dbReference>
<dbReference type="InterPro" id="IPR005754">
    <property type="entry name" value="Sortase"/>
</dbReference>
<evidence type="ECO:0000256" key="2">
    <source>
        <dbReference type="PIRSR" id="PIRSR605754-1"/>
    </source>
</evidence>
<feature type="active site" description="Proton donor/acceptor" evidence="2">
    <location>
        <position position="152"/>
    </location>
</feature>
<dbReference type="Pfam" id="PF04203">
    <property type="entry name" value="Sortase"/>
    <property type="match status" value="1"/>
</dbReference>
<feature type="transmembrane region" description="Helical" evidence="3">
    <location>
        <begin position="12"/>
        <end position="36"/>
    </location>
</feature>
<proteinExistence type="predicted"/>
<keyword evidence="3" id="KW-0812">Transmembrane</keyword>
<organism evidence="5 7">
    <name type="scientific">Streptococcus zhangguiae</name>
    <dbReference type="NCBI Taxonomy" id="2664091"/>
    <lineage>
        <taxon>Bacteria</taxon>
        <taxon>Bacillati</taxon>
        <taxon>Bacillota</taxon>
        <taxon>Bacilli</taxon>
        <taxon>Lactobacillales</taxon>
        <taxon>Streptococcaceae</taxon>
        <taxon>Streptococcus</taxon>
    </lineage>
</organism>
<dbReference type="GO" id="GO:0016787">
    <property type="term" value="F:hydrolase activity"/>
    <property type="evidence" value="ECO:0007669"/>
    <property type="project" value="UniProtKB-KW"/>
</dbReference>
<comment type="caution">
    <text evidence="5">The sequence shown here is derived from an EMBL/GenBank/DDBJ whole genome shotgun (WGS) entry which is preliminary data.</text>
</comment>
<evidence type="ECO:0000313" key="4">
    <source>
        <dbReference type="EMBL" id="MTB65077.1"/>
    </source>
</evidence>
<dbReference type="Proteomes" id="UP000435060">
    <property type="component" value="Unassembled WGS sequence"/>
</dbReference>
<gene>
    <name evidence="4" type="ORF">GGG87_08720</name>
    <name evidence="5" type="ORF">GGH11_08470</name>
</gene>
<keyword evidence="3" id="KW-1133">Transmembrane helix</keyword>
<evidence type="ECO:0000256" key="1">
    <source>
        <dbReference type="ARBA" id="ARBA00022801"/>
    </source>
</evidence>
<dbReference type="InterPro" id="IPR042002">
    <property type="entry name" value="Sortase_C"/>
</dbReference>
<protein>
    <submittedName>
        <fullName evidence="5">Class C sortase</fullName>
    </submittedName>
</protein>
<dbReference type="InterPro" id="IPR023365">
    <property type="entry name" value="Sortase_dom-sf"/>
</dbReference>
<dbReference type="SUPFAM" id="SSF63817">
    <property type="entry name" value="Sortase"/>
    <property type="match status" value="1"/>
</dbReference>
<sequence length="285" mass="33053">MRKRNRQKKSRKFLIAIFLLGFGIMLFPIVSQIMYYHASRVTVREFNKQASTIDTSEIERRMSLAQAYNETHLIQNGIQDVFTRRQKEGLKEYARMLEVNEQIGYVSIPKISQELPIYAGTTETVLQKGVGHLEATSLPIGGASTHSVLTAHRGLPTARLFTDLDKVKKGDLFYVRNIKETLAYRVISIKVVEPSDLKSIAIEEGKDYVTLLTCTPYMINSHRLLVTGERTEYVIEEQSEQKKANQVDFYKYLFYFNSTLVLIVVIIIIRYRQQVTKKRKRIYRK</sequence>